<accession>A0A6J7WNT7</accession>
<organism evidence="1">
    <name type="scientific">uncultured Caudovirales phage</name>
    <dbReference type="NCBI Taxonomy" id="2100421"/>
    <lineage>
        <taxon>Viruses</taxon>
        <taxon>Duplodnaviria</taxon>
        <taxon>Heunggongvirae</taxon>
        <taxon>Uroviricota</taxon>
        <taxon>Caudoviricetes</taxon>
        <taxon>Peduoviridae</taxon>
        <taxon>Maltschvirus</taxon>
        <taxon>Maltschvirus maltsch</taxon>
    </lineage>
</organism>
<reference evidence="1" key="1">
    <citation type="submission" date="2020-05" db="EMBL/GenBank/DDBJ databases">
        <authorList>
            <person name="Chiriac C."/>
            <person name="Salcher M."/>
            <person name="Ghai R."/>
            <person name="Kavagutti S V."/>
        </authorList>
    </citation>
    <scope>NUCLEOTIDE SEQUENCE</scope>
</reference>
<proteinExistence type="predicted"/>
<dbReference type="EMBL" id="LR798267">
    <property type="protein sequence ID" value="CAB5219699.1"/>
    <property type="molecule type" value="Genomic_DNA"/>
</dbReference>
<gene>
    <name evidence="1" type="ORF">UFOVP221_118</name>
</gene>
<evidence type="ECO:0000313" key="1">
    <source>
        <dbReference type="EMBL" id="CAB5219699.1"/>
    </source>
</evidence>
<protein>
    <submittedName>
        <fullName evidence="1">Uncharacterized protein</fullName>
    </submittedName>
</protein>
<sequence length="139" mass="15827">MINGDISNETPPRIIVIIDAVVQSDLDEERRLLLGSRLTRRVTGLNNAALSFLWNKSFKFGLSVELAAFESELWTQEHIDKLMARLENRGGNPFNYSELYPSIDEFIGELPYRTNLKGVLDIPSRVARYGSWGIELENL</sequence>
<name>A0A6J7WNT7_9CAUD</name>